<dbReference type="Pfam" id="PF01636">
    <property type="entry name" value="APH"/>
    <property type="match status" value="1"/>
</dbReference>
<dbReference type="InterPro" id="IPR041726">
    <property type="entry name" value="ACAD10_11_N"/>
</dbReference>
<dbReference type="OrthoDB" id="3806873at2"/>
<accession>A0A073B0C1</accession>
<dbReference type="AlphaFoldDB" id="A0A073B0C1"/>
<dbReference type="InterPro" id="IPR011009">
    <property type="entry name" value="Kinase-like_dom_sf"/>
</dbReference>
<dbReference type="eggNOG" id="COG3173">
    <property type="taxonomic scope" value="Bacteria"/>
</dbReference>
<dbReference type="InterPro" id="IPR052898">
    <property type="entry name" value="ACAD10-like"/>
</dbReference>
<comment type="caution">
    <text evidence="2">The sequence shown here is derived from an EMBL/GenBank/DDBJ whole genome shotgun (WGS) entry which is preliminary data.</text>
</comment>
<dbReference type="InterPro" id="IPR002575">
    <property type="entry name" value="Aminoglycoside_PTrfase"/>
</dbReference>
<dbReference type="CDD" id="cd05154">
    <property type="entry name" value="ACAD10_11_N-like"/>
    <property type="match status" value="1"/>
</dbReference>
<evidence type="ECO:0000313" key="2">
    <source>
        <dbReference type="EMBL" id="KEI45060.1"/>
    </source>
</evidence>
<keyword evidence="3" id="KW-1185">Reference proteome</keyword>
<gene>
    <name evidence="2" type="ORF">GU90_07640</name>
</gene>
<name>A0A073B0C1_9PSEU</name>
<dbReference type="SUPFAM" id="SSF56112">
    <property type="entry name" value="Protein kinase-like (PK-like)"/>
    <property type="match status" value="1"/>
</dbReference>
<dbReference type="PANTHER" id="PTHR47829">
    <property type="entry name" value="HYDROLASE, PUTATIVE (AFU_ORTHOLOGUE AFUA_1G12880)-RELATED"/>
    <property type="match status" value="1"/>
</dbReference>
<dbReference type="EMBL" id="JNVU01000017">
    <property type="protein sequence ID" value="KEI45060.1"/>
    <property type="molecule type" value="Genomic_DNA"/>
</dbReference>
<dbReference type="PANTHER" id="PTHR47829:SF1">
    <property type="entry name" value="HAD FAMILY PHOSPHATASE"/>
    <property type="match status" value="1"/>
</dbReference>
<sequence length="343" mass="37513">MRLPGIAPEAVGDWLVEHVPELRPPLEFGLITGGRSNLTYQVVDADGRMLVLRRPPVGGVLSTAHDMHREWRFLTALRGTEVPVPEPVAYCADSAVSGAEFYVMEHVTGTVLADAAAAEEMSPQQRYRAGMATAECLAALHSIDPDEVGVATAGRRGGYLQRQLARWQRQVHQSGAANLDLLDRVHDALLTRVPQQERTIVHGDFRPGNISYAPDGNVRAVFDWELATCGDPLADLGWLVASWQQPGDGSPPVTATPSALTGFPSREELIARYTELSGRDVSELPYYVAFQRWRAACISAGVRARYEAGVMGDDGFSAQLREQHEVELAEAAWREVRALHLTG</sequence>
<feature type="domain" description="Aminoglycoside phosphotransferase" evidence="1">
    <location>
        <begin position="31"/>
        <end position="251"/>
    </location>
</feature>
<dbReference type="Gene3D" id="3.90.1200.10">
    <property type="match status" value="1"/>
</dbReference>
<dbReference type="Proteomes" id="UP000031419">
    <property type="component" value="Unassembled WGS sequence"/>
</dbReference>
<dbReference type="STRING" id="28042.GU90_07640"/>
<dbReference type="Gene3D" id="3.30.200.20">
    <property type="entry name" value="Phosphorylase Kinase, domain 1"/>
    <property type="match status" value="1"/>
</dbReference>
<evidence type="ECO:0000313" key="3">
    <source>
        <dbReference type="Proteomes" id="UP000031419"/>
    </source>
</evidence>
<proteinExistence type="predicted"/>
<reference evidence="2 3" key="1">
    <citation type="submission" date="2014-06" db="EMBL/GenBank/DDBJ databases">
        <title>Saccharopolyspora rectivirgula DSM-43113 Genome sequencing.</title>
        <authorList>
            <person name="Barrera C."/>
            <person name="Millon L."/>
            <person name="Rognon B."/>
            <person name="Zaugg C."/>
            <person name="Monod M."/>
        </authorList>
    </citation>
    <scope>NUCLEOTIDE SEQUENCE [LARGE SCALE GENOMIC DNA]</scope>
    <source>
        <strain evidence="2 3">DSM 43113</strain>
    </source>
</reference>
<protein>
    <recommendedName>
        <fullName evidence="1">Aminoglycoside phosphotransferase domain-containing protein</fullName>
    </recommendedName>
</protein>
<dbReference type="RefSeq" id="WP_029721953.1">
    <property type="nucleotide sequence ID" value="NZ_JAJUIW010000006.1"/>
</dbReference>
<organism evidence="2 3">
    <name type="scientific">Saccharopolyspora rectivirgula</name>
    <dbReference type="NCBI Taxonomy" id="28042"/>
    <lineage>
        <taxon>Bacteria</taxon>
        <taxon>Bacillati</taxon>
        <taxon>Actinomycetota</taxon>
        <taxon>Actinomycetes</taxon>
        <taxon>Pseudonocardiales</taxon>
        <taxon>Pseudonocardiaceae</taxon>
        <taxon>Saccharopolyspora</taxon>
    </lineage>
</organism>
<evidence type="ECO:0000259" key="1">
    <source>
        <dbReference type="Pfam" id="PF01636"/>
    </source>
</evidence>